<accession>A0A9P1BT67</accession>
<proteinExistence type="predicted"/>
<dbReference type="EMBL" id="CAMXCT010000464">
    <property type="protein sequence ID" value="CAI3979172.1"/>
    <property type="molecule type" value="Genomic_DNA"/>
</dbReference>
<dbReference type="InterPro" id="IPR001525">
    <property type="entry name" value="C5_MeTfrase"/>
</dbReference>
<name>A0A9P1BT67_9DINO</name>
<dbReference type="EMBL" id="CAMXCT020000464">
    <property type="protein sequence ID" value="CAL1132547.1"/>
    <property type="molecule type" value="Genomic_DNA"/>
</dbReference>
<keyword evidence="1" id="KW-0489">Methyltransferase</keyword>
<sequence>MDFGVPQDRQRVYILGAKRSSKKGITNPPLSMPKCKGSKPSLSTLLLKNVGAKQKKKMKMGKTAMKNLKAARVKFEEDYARSSKPVIVDLAAGQNFARVCHDFVPTLLAGRCASSFSDDDIPWQLLNVPKTQRGRMIGNAMTQTVLARAIEAVLISARLKQTDGVNLEHFAKVQEAYDTHAEFAGLVQGSQPKSLAEGSPAAPLDVTVLAGRSAQFAAQDQDAGDGASRDIIFGCIPIIDTAVKYLQNGRFAEPKCAERLVVYADPAILKNQQGQIPERTLKRLSPEEEHHAMILATARGLSAGCNIQKWAQAWLTQPVVFRCVRRLSALSAAISDDLTAALFFEVQRVYQIGLLAQSMKNQSSRTNHKEVHAAFHANLRVSSGESINPTFVRVALTMWKVLQHKAVRNALLLGDELFGKNNPLSNSLYKLEALMQASGSDPVRFESMLVFFFDLVLNGDIQPWECSWGPLTGKKQPHNKGNLRCRFKIVFFKPDDRLSFWGWA</sequence>
<evidence type="ECO:0000256" key="2">
    <source>
        <dbReference type="ARBA" id="ARBA00022679"/>
    </source>
</evidence>
<dbReference type="Proteomes" id="UP001152797">
    <property type="component" value="Unassembled WGS sequence"/>
</dbReference>
<evidence type="ECO:0000313" key="3">
    <source>
        <dbReference type="EMBL" id="CAI3979172.1"/>
    </source>
</evidence>
<evidence type="ECO:0000313" key="5">
    <source>
        <dbReference type="Proteomes" id="UP001152797"/>
    </source>
</evidence>
<comment type="caution">
    <text evidence="3">The sequence shown here is derived from an EMBL/GenBank/DDBJ whole genome shotgun (WGS) entry which is preliminary data.</text>
</comment>
<dbReference type="SUPFAM" id="SSF53335">
    <property type="entry name" value="S-adenosyl-L-methionine-dependent methyltransferases"/>
    <property type="match status" value="1"/>
</dbReference>
<dbReference type="GO" id="GO:0032259">
    <property type="term" value="P:methylation"/>
    <property type="evidence" value="ECO:0007669"/>
    <property type="project" value="UniProtKB-KW"/>
</dbReference>
<organism evidence="3">
    <name type="scientific">Cladocopium goreaui</name>
    <dbReference type="NCBI Taxonomy" id="2562237"/>
    <lineage>
        <taxon>Eukaryota</taxon>
        <taxon>Sar</taxon>
        <taxon>Alveolata</taxon>
        <taxon>Dinophyceae</taxon>
        <taxon>Suessiales</taxon>
        <taxon>Symbiodiniaceae</taxon>
        <taxon>Cladocopium</taxon>
    </lineage>
</organism>
<evidence type="ECO:0000256" key="1">
    <source>
        <dbReference type="ARBA" id="ARBA00022603"/>
    </source>
</evidence>
<dbReference type="OrthoDB" id="484255at2759"/>
<reference evidence="3" key="1">
    <citation type="submission" date="2022-10" db="EMBL/GenBank/DDBJ databases">
        <authorList>
            <person name="Chen Y."/>
            <person name="Dougan E. K."/>
            <person name="Chan C."/>
            <person name="Rhodes N."/>
            <person name="Thang M."/>
        </authorList>
    </citation>
    <scope>NUCLEOTIDE SEQUENCE</scope>
</reference>
<reference evidence="4" key="2">
    <citation type="submission" date="2024-04" db="EMBL/GenBank/DDBJ databases">
        <authorList>
            <person name="Chen Y."/>
            <person name="Shah S."/>
            <person name="Dougan E. K."/>
            <person name="Thang M."/>
            <person name="Chan C."/>
        </authorList>
    </citation>
    <scope>NUCLEOTIDE SEQUENCE [LARGE SCALE GENOMIC DNA]</scope>
</reference>
<dbReference type="Pfam" id="PF00145">
    <property type="entry name" value="DNA_methylase"/>
    <property type="match status" value="1"/>
</dbReference>
<protein>
    <submittedName>
        <fullName evidence="3">Uncharacterized protein</fullName>
    </submittedName>
</protein>
<dbReference type="EMBL" id="CAMXCT030000464">
    <property type="protein sequence ID" value="CAL4766484.1"/>
    <property type="molecule type" value="Genomic_DNA"/>
</dbReference>
<dbReference type="InterPro" id="IPR029063">
    <property type="entry name" value="SAM-dependent_MTases_sf"/>
</dbReference>
<evidence type="ECO:0000313" key="4">
    <source>
        <dbReference type="EMBL" id="CAL1132547.1"/>
    </source>
</evidence>
<gene>
    <name evidence="3" type="ORF">C1SCF055_LOCUS7144</name>
</gene>
<keyword evidence="2" id="KW-0808">Transferase</keyword>
<dbReference type="AlphaFoldDB" id="A0A9P1BT67"/>
<keyword evidence="5" id="KW-1185">Reference proteome</keyword>
<dbReference type="GO" id="GO:0008168">
    <property type="term" value="F:methyltransferase activity"/>
    <property type="evidence" value="ECO:0007669"/>
    <property type="project" value="UniProtKB-KW"/>
</dbReference>